<accession>A0AAV0ZC74</accession>
<dbReference type="InterPro" id="IPR035669">
    <property type="entry name" value="SGNH_plant_lipase-like"/>
</dbReference>
<keyword evidence="3" id="KW-0378">Hydrolase</keyword>
<evidence type="ECO:0000256" key="3">
    <source>
        <dbReference type="ARBA" id="ARBA00022801"/>
    </source>
</evidence>
<proteinExistence type="inferred from homology"/>
<dbReference type="PANTHER" id="PTHR22835">
    <property type="entry name" value="ZINC FINGER FYVE DOMAIN CONTAINING PROTEIN"/>
    <property type="match status" value="1"/>
</dbReference>
<protein>
    <submittedName>
        <fullName evidence="6">Uncharacterized protein</fullName>
    </submittedName>
</protein>
<feature type="chain" id="PRO_5043415508" evidence="5">
    <location>
        <begin position="27"/>
        <end position="357"/>
    </location>
</feature>
<keyword evidence="7" id="KW-1185">Reference proteome</keyword>
<sequence>MNSRRLIHLLWCFNLYVASTFIQVSTEKNVYDSKKCVKPPNGISFFGSLSGRASDGRLIIDFISEELKLPYLSAYLNSVGSNYRHGANFAVGGASIRPGGYSPINLGVQVSEFVLFKSHSNILFNQLSNNRTEPPFRSGLPRNEDFSKALYTFDIGQNDIAIGLQHTSEEQVKSSIPDILSQFAQAVQDLYNEGARVFWIHNTGPIGCLPYDIIYYQHKNGNLDANGCVKPHNEIAQEYNRKLKDQVFQLRRKFPLAKFTYVDVYAAKYKLISNAKSLGFVNPMEFCCGSYYGYHINCGKKAIINGTVYGNPCNNPWQHISWDGIHYSQAANQWIAKQILYGYLSDPPVSVAKACRT</sequence>
<dbReference type="InterPro" id="IPR001087">
    <property type="entry name" value="GDSL"/>
</dbReference>
<evidence type="ECO:0000313" key="7">
    <source>
        <dbReference type="Proteomes" id="UP001157006"/>
    </source>
</evidence>
<evidence type="ECO:0000256" key="2">
    <source>
        <dbReference type="ARBA" id="ARBA00022729"/>
    </source>
</evidence>
<evidence type="ECO:0000256" key="5">
    <source>
        <dbReference type="SAM" id="SignalP"/>
    </source>
</evidence>
<dbReference type="GO" id="GO:0016788">
    <property type="term" value="F:hydrolase activity, acting on ester bonds"/>
    <property type="evidence" value="ECO:0007669"/>
    <property type="project" value="InterPro"/>
</dbReference>
<keyword evidence="4" id="KW-0325">Glycoprotein</keyword>
<evidence type="ECO:0000256" key="1">
    <source>
        <dbReference type="ARBA" id="ARBA00008668"/>
    </source>
</evidence>
<dbReference type="InterPro" id="IPR036514">
    <property type="entry name" value="SGNH_hydro_sf"/>
</dbReference>
<dbReference type="AlphaFoldDB" id="A0AAV0ZC74"/>
<name>A0AAV0ZC74_VICFA</name>
<keyword evidence="2 5" id="KW-0732">Signal</keyword>
<organism evidence="6 7">
    <name type="scientific">Vicia faba</name>
    <name type="common">Broad bean</name>
    <name type="synonym">Faba vulgaris</name>
    <dbReference type="NCBI Taxonomy" id="3906"/>
    <lineage>
        <taxon>Eukaryota</taxon>
        <taxon>Viridiplantae</taxon>
        <taxon>Streptophyta</taxon>
        <taxon>Embryophyta</taxon>
        <taxon>Tracheophyta</taxon>
        <taxon>Spermatophyta</taxon>
        <taxon>Magnoliopsida</taxon>
        <taxon>eudicotyledons</taxon>
        <taxon>Gunneridae</taxon>
        <taxon>Pentapetalae</taxon>
        <taxon>rosids</taxon>
        <taxon>fabids</taxon>
        <taxon>Fabales</taxon>
        <taxon>Fabaceae</taxon>
        <taxon>Papilionoideae</taxon>
        <taxon>50 kb inversion clade</taxon>
        <taxon>NPAAA clade</taxon>
        <taxon>Hologalegina</taxon>
        <taxon>IRL clade</taxon>
        <taxon>Fabeae</taxon>
        <taxon>Vicia</taxon>
    </lineage>
</organism>
<dbReference type="SUPFAM" id="SSF52266">
    <property type="entry name" value="SGNH hydrolase"/>
    <property type="match status" value="1"/>
</dbReference>
<evidence type="ECO:0000256" key="4">
    <source>
        <dbReference type="ARBA" id="ARBA00023180"/>
    </source>
</evidence>
<comment type="similarity">
    <text evidence="1">Belongs to the 'GDSL' lipolytic enzyme family.</text>
</comment>
<dbReference type="EMBL" id="OX451735">
    <property type="protein sequence ID" value="CAI8594489.1"/>
    <property type="molecule type" value="Genomic_DNA"/>
</dbReference>
<reference evidence="6 7" key="1">
    <citation type="submission" date="2023-01" db="EMBL/GenBank/DDBJ databases">
        <authorList>
            <person name="Kreplak J."/>
        </authorList>
    </citation>
    <scope>NUCLEOTIDE SEQUENCE [LARGE SCALE GENOMIC DNA]</scope>
</reference>
<evidence type="ECO:0000313" key="6">
    <source>
        <dbReference type="EMBL" id="CAI8594489.1"/>
    </source>
</evidence>
<dbReference type="Pfam" id="PF00657">
    <property type="entry name" value="Lipase_GDSL"/>
    <property type="match status" value="1"/>
</dbReference>
<gene>
    <name evidence="6" type="ORF">VFH_I144000</name>
</gene>
<feature type="signal peptide" evidence="5">
    <location>
        <begin position="1"/>
        <end position="26"/>
    </location>
</feature>
<dbReference type="PANTHER" id="PTHR22835:SF555">
    <property type="entry name" value="GDSL-LIKE LIPASE_ACYLHYDROLASE"/>
    <property type="match status" value="1"/>
</dbReference>
<dbReference type="CDD" id="cd01837">
    <property type="entry name" value="SGNH_plant_lipase_like"/>
    <property type="match status" value="1"/>
</dbReference>
<dbReference type="Proteomes" id="UP001157006">
    <property type="component" value="Chromosome 1S"/>
</dbReference>
<dbReference type="Gene3D" id="3.40.50.1110">
    <property type="entry name" value="SGNH hydrolase"/>
    <property type="match status" value="1"/>
</dbReference>